<accession>A0A1V6QYS1</accession>
<feature type="transmembrane region" description="Helical" evidence="1">
    <location>
        <begin position="53"/>
        <end position="75"/>
    </location>
</feature>
<sequence length="143" mass="15821">MAAGISTFIRQSGRASQRQFAPWDPLNDIPQDEALGTVNGISWQSETQIRVRWQWVTLPACLVLVTVTFLAMIAVQTKKSGVNVWKSSNIPMFCSGLDQALQGKLRETGDPVRMDDLSDEVLAKLVKDGKIWQVATQCAMSII</sequence>
<dbReference type="PANTHER" id="PTHR35394:SF5">
    <property type="entry name" value="DUF3176 DOMAIN-CONTAINING PROTEIN"/>
    <property type="match status" value="1"/>
</dbReference>
<evidence type="ECO:0000313" key="2">
    <source>
        <dbReference type="EMBL" id="OQD94339.1"/>
    </source>
</evidence>
<evidence type="ECO:0000313" key="3">
    <source>
        <dbReference type="Proteomes" id="UP000191612"/>
    </source>
</evidence>
<evidence type="ECO:0000256" key="1">
    <source>
        <dbReference type="SAM" id="Phobius"/>
    </source>
</evidence>
<organism evidence="2 3">
    <name type="scientific">Penicillium solitum</name>
    <dbReference type="NCBI Taxonomy" id="60172"/>
    <lineage>
        <taxon>Eukaryota</taxon>
        <taxon>Fungi</taxon>
        <taxon>Dikarya</taxon>
        <taxon>Ascomycota</taxon>
        <taxon>Pezizomycotina</taxon>
        <taxon>Eurotiomycetes</taxon>
        <taxon>Eurotiomycetidae</taxon>
        <taxon>Eurotiales</taxon>
        <taxon>Aspergillaceae</taxon>
        <taxon>Penicillium</taxon>
    </lineage>
</organism>
<gene>
    <name evidence="2" type="ORF">PENSOL_c026G01899</name>
</gene>
<reference evidence="3" key="1">
    <citation type="journal article" date="2017" name="Nat. Microbiol.">
        <title>Global analysis of biosynthetic gene clusters reveals vast potential of secondary metabolite production in Penicillium species.</title>
        <authorList>
            <person name="Nielsen J.C."/>
            <person name="Grijseels S."/>
            <person name="Prigent S."/>
            <person name="Ji B."/>
            <person name="Dainat J."/>
            <person name="Nielsen K.F."/>
            <person name="Frisvad J.C."/>
            <person name="Workman M."/>
            <person name="Nielsen J."/>
        </authorList>
    </citation>
    <scope>NUCLEOTIDE SEQUENCE [LARGE SCALE GENOMIC DNA]</scope>
    <source>
        <strain evidence="3">IBT 29525</strain>
    </source>
</reference>
<dbReference type="PANTHER" id="PTHR35394">
    <property type="entry name" value="DUF3176 DOMAIN-CONTAINING PROTEIN"/>
    <property type="match status" value="1"/>
</dbReference>
<keyword evidence="3" id="KW-1185">Reference proteome</keyword>
<dbReference type="EMBL" id="MDYO01000026">
    <property type="protein sequence ID" value="OQD94339.1"/>
    <property type="molecule type" value="Genomic_DNA"/>
</dbReference>
<keyword evidence="1" id="KW-0472">Membrane</keyword>
<name>A0A1V6QYS1_9EURO</name>
<dbReference type="AlphaFoldDB" id="A0A1V6QYS1"/>
<dbReference type="Proteomes" id="UP000191612">
    <property type="component" value="Unassembled WGS sequence"/>
</dbReference>
<protein>
    <submittedName>
        <fullName evidence="2">Uncharacterized protein</fullName>
    </submittedName>
</protein>
<keyword evidence="1" id="KW-1133">Transmembrane helix</keyword>
<keyword evidence="1" id="KW-0812">Transmembrane</keyword>
<comment type="caution">
    <text evidence="2">The sequence shown here is derived from an EMBL/GenBank/DDBJ whole genome shotgun (WGS) entry which is preliminary data.</text>
</comment>
<proteinExistence type="predicted"/>
<dbReference type="STRING" id="60172.A0A1V6QYS1"/>